<feature type="region of interest" description="Disordered" evidence="1">
    <location>
        <begin position="1"/>
        <end position="60"/>
    </location>
</feature>
<dbReference type="EMBL" id="JAINUF010000024">
    <property type="protein sequence ID" value="KAJ8333079.1"/>
    <property type="molecule type" value="Genomic_DNA"/>
</dbReference>
<evidence type="ECO:0000313" key="2">
    <source>
        <dbReference type="EMBL" id="KAJ8333079.1"/>
    </source>
</evidence>
<keyword evidence="3" id="KW-1185">Reference proteome</keyword>
<proteinExistence type="predicted"/>
<evidence type="ECO:0000313" key="3">
    <source>
        <dbReference type="Proteomes" id="UP001152622"/>
    </source>
</evidence>
<gene>
    <name evidence="2" type="ORF">SKAU_G00419750</name>
</gene>
<dbReference type="AlphaFoldDB" id="A0A9Q1E6E2"/>
<reference evidence="2" key="1">
    <citation type="journal article" date="2023" name="Science">
        <title>Genome structures resolve the early diversification of teleost fishes.</title>
        <authorList>
            <person name="Parey E."/>
            <person name="Louis A."/>
            <person name="Montfort J."/>
            <person name="Bouchez O."/>
            <person name="Roques C."/>
            <person name="Iampietro C."/>
            <person name="Lluch J."/>
            <person name="Castinel A."/>
            <person name="Donnadieu C."/>
            <person name="Desvignes T."/>
            <person name="Floi Bucao C."/>
            <person name="Jouanno E."/>
            <person name="Wen M."/>
            <person name="Mejri S."/>
            <person name="Dirks R."/>
            <person name="Jansen H."/>
            <person name="Henkel C."/>
            <person name="Chen W.J."/>
            <person name="Zahm M."/>
            <person name="Cabau C."/>
            <person name="Klopp C."/>
            <person name="Thompson A.W."/>
            <person name="Robinson-Rechavi M."/>
            <person name="Braasch I."/>
            <person name="Lecointre G."/>
            <person name="Bobe J."/>
            <person name="Postlethwait J.H."/>
            <person name="Berthelot C."/>
            <person name="Roest Crollius H."/>
            <person name="Guiguen Y."/>
        </authorList>
    </citation>
    <scope>NUCLEOTIDE SEQUENCE</scope>
    <source>
        <strain evidence="2">WJC10195</strain>
    </source>
</reference>
<comment type="caution">
    <text evidence="2">The sequence shown here is derived from an EMBL/GenBank/DDBJ whole genome shotgun (WGS) entry which is preliminary data.</text>
</comment>
<name>A0A9Q1E6E2_SYNKA</name>
<feature type="compositionally biased region" description="Basic and acidic residues" evidence="1">
    <location>
        <begin position="1"/>
        <end position="10"/>
    </location>
</feature>
<evidence type="ECO:0000256" key="1">
    <source>
        <dbReference type="SAM" id="MobiDB-lite"/>
    </source>
</evidence>
<dbReference type="Proteomes" id="UP001152622">
    <property type="component" value="Chromosome 24"/>
</dbReference>
<accession>A0A9Q1E6E2</accession>
<organism evidence="2 3">
    <name type="scientific">Synaphobranchus kaupii</name>
    <name type="common">Kaup's arrowtooth eel</name>
    <dbReference type="NCBI Taxonomy" id="118154"/>
    <lineage>
        <taxon>Eukaryota</taxon>
        <taxon>Metazoa</taxon>
        <taxon>Chordata</taxon>
        <taxon>Craniata</taxon>
        <taxon>Vertebrata</taxon>
        <taxon>Euteleostomi</taxon>
        <taxon>Actinopterygii</taxon>
        <taxon>Neopterygii</taxon>
        <taxon>Teleostei</taxon>
        <taxon>Anguilliformes</taxon>
        <taxon>Synaphobranchidae</taxon>
        <taxon>Synaphobranchus</taxon>
    </lineage>
</organism>
<protein>
    <submittedName>
        <fullName evidence="2">Uncharacterized protein</fullName>
    </submittedName>
</protein>
<sequence length="74" mass="8243">MREDGIEEAKSLTVPPNPTAQLHRGTFHSAGGEQDRRTQTDRRTHRGVNHRATDGHTDTPTHTAACLFLLSNRL</sequence>
<feature type="compositionally biased region" description="Basic and acidic residues" evidence="1">
    <location>
        <begin position="33"/>
        <end position="42"/>
    </location>
</feature>